<gene>
    <name evidence="2" type="ORF">VAMP_16n14</name>
</gene>
<dbReference type="Proteomes" id="UP000680365">
    <property type="component" value="Unassembled WGS sequence"/>
</dbReference>
<keyword evidence="1" id="KW-0472">Membrane</keyword>
<reference evidence="2 3" key="1">
    <citation type="journal article" date="2021" name="Nat. Commun.">
        <title>Reductive evolution and unique predatory mode in the CPR bacterium Vampirococcus lugosii.</title>
        <authorList>
            <person name="Moreira D."/>
            <person name="Zivanovic Y."/>
            <person name="Lopez-Archilla A.I."/>
            <person name="Iniesto M."/>
            <person name="Lopez-Garcia P."/>
        </authorList>
    </citation>
    <scope>NUCLEOTIDE SEQUENCE [LARGE SCALE GENOMIC DNA]</scope>
    <source>
        <strain evidence="2">Chiprana</strain>
    </source>
</reference>
<evidence type="ECO:0000313" key="2">
    <source>
        <dbReference type="EMBL" id="MBS8121698.1"/>
    </source>
</evidence>
<accession>A0ABS5QKJ2</accession>
<keyword evidence="3" id="KW-1185">Reference proteome</keyword>
<proteinExistence type="predicted"/>
<sequence length="165" mass="18829">MEKNNNEIKKRIFVFLFLIIYLSSFLLNNFIFFLWGNVSAYTPKDTNNNLVAVLVDSDIYNGGVGNDIKRYAQNYIQGSISDSKAIIIPVNIDNFTAPDIVKILQNLYFEGQKDAPSSLIGTILIGDIPLPVVNNNKFIYPNIFPYVNFEKNKYVYDNNTGFFCK</sequence>
<comment type="caution">
    <text evidence="2">The sequence shown here is derived from an EMBL/GenBank/DDBJ whole genome shotgun (WGS) entry which is preliminary data.</text>
</comment>
<evidence type="ECO:0008006" key="4">
    <source>
        <dbReference type="Google" id="ProtNLM"/>
    </source>
</evidence>
<evidence type="ECO:0000256" key="1">
    <source>
        <dbReference type="SAM" id="Phobius"/>
    </source>
</evidence>
<keyword evidence="1" id="KW-0812">Transmembrane</keyword>
<keyword evidence="1" id="KW-1133">Transmembrane helix</keyword>
<name>A0ABS5QKJ2_9BACT</name>
<feature type="transmembrane region" description="Helical" evidence="1">
    <location>
        <begin position="12"/>
        <end position="35"/>
    </location>
</feature>
<organism evidence="2 3">
    <name type="scientific">Candidatus Vampirococcus lugosii</name>
    <dbReference type="NCBI Taxonomy" id="2789015"/>
    <lineage>
        <taxon>Bacteria</taxon>
        <taxon>Candidatus Absconditibacteriota</taxon>
        <taxon>Vampirococcus</taxon>
    </lineage>
</organism>
<evidence type="ECO:0000313" key="3">
    <source>
        <dbReference type="Proteomes" id="UP000680365"/>
    </source>
</evidence>
<protein>
    <recommendedName>
        <fullName evidence="4">CHASE2 domain-containing protein</fullName>
    </recommendedName>
</protein>
<dbReference type="RefSeq" id="WP_213348473.1">
    <property type="nucleotide sequence ID" value="NZ_JAEDAM010000010.1"/>
</dbReference>
<dbReference type="EMBL" id="JAEDAM010000010">
    <property type="protein sequence ID" value="MBS8121698.1"/>
    <property type="molecule type" value="Genomic_DNA"/>
</dbReference>